<dbReference type="InterPro" id="IPR037171">
    <property type="entry name" value="NagB/RpiA_transferase-like"/>
</dbReference>
<dbReference type="SUPFAM" id="SSF100950">
    <property type="entry name" value="NagB/RpiA/CoA transferase-like"/>
    <property type="match status" value="1"/>
</dbReference>
<evidence type="ECO:0000256" key="3">
    <source>
        <dbReference type="ARBA" id="ARBA00022840"/>
    </source>
</evidence>
<sequence>MKAKIRATVLQKLAEQDVTSQRFRQLYQQLFATSEWQKAQVISVTLSMDHEIPTKPIIEEATRSGKTIVIPRTFPRRRMRFYPFNDSTQLKETRFGVLEPTNGDPISSDHIDLAIVPGVAFCLSNHQRIGYGGGFYDRFLQDFSGATISLAQRDQVVTTSWLADSFDVPIQKLLVEGAHD</sequence>
<keyword evidence="2 4" id="KW-0547">Nucleotide-binding</keyword>
<comment type="catalytic activity">
    <reaction evidence="4">
        <text>(6S)-5-formyl-5,6,7,8-tetrahydrofolate + ATP = (6R)-5,10-methenyltetrahydrofolate + ADP + phosphate</text>
        <dbReference type="Rhea" id="RHEA:10488"/>
        <dbReference type="ChEBI" id="CHEBI:30616"/>
        <dbReference type="ChEBI" id="CHEBI:43474"/>
        <dbReference type="ChEBI" id="CHEBI:57455"/>
        <dbReference type="ChEBI" id="CHEBI:57457"/>
        <dbReference type="ChEBI" id="CHEBI:456216"/>
        <dbReference type="EC" id="6.3.3.2"/>
    </reaction>
</comment>
<dbReference type="Gene3D" id="3.40.50.10420">
    <property type="entry name" value="NagB/RpiA/CoA transferase-like"/>
    <property type="match status" value="1"/>
</dbReference>
<comment type="similarity">
    <text evidence="1 4">Belongs to the 5-formyltetrahydrofolate cyclo-ligase family.</text>
</comment>
<keyword evidence="3 4" id="KW-0067">ATP-binding</keyword>
<dbReference type="PANTHER" id="PTHR23407:SF1">
    <property type="entry name" value="5-FORMYLTETRAHYDROFOLATE CYCLO-LIGASE"/>
    <property type="match status" value="1"/>
</dbReference>
<reference evidence="5" key="1">
    <citation type="submission" date="2022-05" db="EMBL/GenBank/DDBJ databases">
        <authorList>
            <person name="Oliphant S.A."/>
            <person name="Watson-Haigh N.S."/>
            <person name="Sumby K.M."/>
            <person name="Gardner J.M."/>
            <person name="Jiranek V."/>
        </authorList>
    </citation>
    <scope>NUCLEOTIDE SEQUENCE</scope>
    <source>
        <strain evidence="5">KI11_C11</strain>
    </source>
</reference>
<accession>A0ABY5BSZ9</accession>
<gene>
    <name evidence="5" type="ORF">M3M39_05480</name>
</gene>
<dbReference type="EMBL" id="CP097118">
    <property type="protein sequence ID" value="USS87572.1"/>
    <property type="molecule type" value="Genomic_DNA"/>
</dbReference>
<keyword evidence="4" id="KW-0460">Magnesium</keyword>
<dbReference type="InterPro" id="IPR002698">
    <property type="entry name" value="FTHF_cligase"/>
</dbReference>
<evidence type="ECO:0000313" key="6">
    <source>
        <dbReference type="Proteomes" id="UP001057025"/>
    </source>
</evidence>
<proteinExistence type="inferred from homology"/>
<dbReference type="EC" id="6.3.3.2" evidence="4"/>
<dbReference type="PIRSF" id="PIRSF006806">
    <property type="entry name" value="FTHF_cligase"/>
    <property type="match status" value="1"/>
</dbReference>
<keyword evidence="4" id="KW-0479">Metal-binding</keyword>
<evidence type="ECO:0000313" key="5">
    <source>
        <dbReference type="EMBL" id="USS87572.1"/>
    </source>
</evidence>
<evidence type="ECO:0000256" key="2">
    <source>
        <dbReference type="ARBA" id="ARBA00022741"/>
    </source>
</evidence>
<keyword evidence="6" id="KW-1185">Reference proteome</keyword>
<evidence type="ECO:0000256" key="4">
    <source>
        <dbReference type="RuleBase" id="RU361279"/>
    </source>
</evidence>
<dbReference type="PANTHER" id="PTHR23407">
    <property type="entry name" value="ATPASE INHIBITOR/5-FORMYLTETRAHYDROFOLATE CYCLO-LIGASE"/>
    <property type="match status" value="1"/>
</dbReference>
<comment type="cofactor">
    <cofactor evidence="4">
        <name>Mg(2+)</name>
        <dbReference type="ChEBI" id="CHEBI:18420"/>
    </cofactor>
</comment>
<dbReference type="InterPro" id="IPR024185">
    <property type="entry name" value="FTHF_cligase-like_sf"/>
</dbReference>
<dbReference type="GO" id="GO:0030272">
    <property type="term" value="F:5-formyltetrahydrofolate cyclo-ligase activity"/>
    <property type="evidence" value="ECO:0007669"/>
    <property type="project" value="UniProtKB-EC"/>
</dbReference>
<dbReference type="NCBIfam" id="TIGR02727">
    <property type="entry name" value="MTHFS_bact"/>
    <property type="match status" value="1"/>
</dbReference>
<dbReference type="Proteomes" id="UP001057025">
    <property type="component" value="Chromosome"/>
</dbReference>
<organism evidence="5 6">
    <name type="scientific">Fructilactobacillus hinvesii</name>
    <dbReference type="NCBI Taxonomy" id="2940300"/>
    <lineage>
        <taxon>Bacteria</taxon>
        <taxon>Bacillati</taxon>
        <taxon>Bacillota</taxon>
        <taxon>Bacilli</taxon>
        <taxon>Lactobacillales</taxon>
        <taxon>Lactobacillaceae</taxon>
        <taxon>Fructilactobacillus</taxon>
    </lineage>
</organism>
<dbReference type="Pfam" id="PF01812">
    <property type="entry name" value="5-FTHF_cyc-lig"/>
    <property type="match status" value="1"/>
</dbReference>
<evidence type="ECO:0000256" key="1">
    <source>
        <dbReference type="ARBA" id="ARBA00010638"/>
    </source>
</evidence>
<name>A0ABY5BSZ9_9LACO</name>
<dbReference type="RefSeq" id="WP_252796867.1">
    <property type="nucleotide sequence ID" value="NZ_CP097118.1"/>
</dbReference>
<keyword evidence="5" id="KW-0436">Ligase</keyword>
<protein>
    <recommendedName>
        <fullName evidence="4">5-formyltetrahydrofolate cyclo-ligase</fullName>
        <ecNumber evidence="4">6.3.3.2</ecNumber>
    </recommendedName>
</protein>